<accession>A0A1C3RHU5</accession>
<dbReference type="SMART" id="SM00388">
    <property type="entry name" value="HisKA"/>
    <property type="match status" value="1"/>
</dbReference>
<dbReference type="RefSeq" id="WP_069188911.1">
    <property type="nucleotide sequence ID" value="NZ_FLYE01000023.1"/>
</dbReference>
<dbReference type="Pfam" id="PF19443">
    <property type="entry name" value="DAHL"/>
    <property type="match status" value="1"/>
</dbReference>
<dbReference type="InterPro" id="IPR045812">
    <property type="entry name" value="DAHL"/>
</dbReference>
<dbReference type="CDD" id="cd00082">
    <property type="entry name" value="HisKA"/>
    <property type="match status" value="1"/>
</dbReference>
<evidence type="ECO:0000256" key="5">
    <source>
        <dbReference type="ARBA" id="ARBA00022679"/>
    </source>
</evidence>
<dbReference type="InterPro" id="IPR001610">
    <property type="entry name" value="PAC"/>
</dbReference>
<dbReference type="SMART" id="SM00086">
    <property type="entry name" value="PAC"/>
    <property type="match status" value="1"/>
</dbReference>
<dbReference type="InterPro" id="IPR003594">
    <property type="entry name" value="HATPase_dom"/>
</dbReference>
<evidence type="ECO:0000256" key="2">
    <source>
        <dbReference type="ARBA" id="ARBA00004370"/>
    </source>
</evidence>
<evidence type="ECO:0000256" key="1">
    <source>
        <dbReference type="ARBA" id="ARBA00000085"/>
    </source>
</evidence>
<evidence type="ECO:0000256" key="13">
    <source>
        <dbReference type="SAM" id="Phobius"/>
    </source>
</evidence>
<feature type="domain" description="Histidine kinase" evidence="14">
    <location>
        <begin position="431"/>
        <end position="652"/>
    </location>
</feature>
<dbReference type="Pfam" id="PF08447">
    <property type="entry name" value="PAS_3"/>
    <property type="match status" value="1"/>
</dbReference>
<dbReference type="Gene3D" id="1.10.287.130">
    <property type="match status" value="1"/>
</dbReference>
<dbReference type="AlphaFoldDB" id="A0A1C3RHU5"/>
<dbReference type="Pfam" id="PF02518">
    <property type="entry name" value="HATPase_c"/>
    <property type="match status" value="1"/>
</dbReference>
<dbReference type="Gene3D" id="3.40.50.2300">
    <property type="match status" value="2"/>
</dbReference>
<dbReference type="GO" id="GO:0005524">
    <property type="term" value="F:ATP binding"/>
    <property type="evidence" value="ECO:0007669"/>
    <property type="project" value="UniProtKB-KW"/>
</dbReference>
<dbReference type="CDD" id="cd00130">
    <property type="entry name" value="PAS"/>
    <property type="match status" value="1"/>
</dbReference>
<sequence length="934" mass="104255">MKWNTVKPIEWAVVGVVAILIGAIYVLSPEIDGEQHADILQDIAVLEEDNSIITAIVVETRFGMLPNFDSLVTAVNTAAQEGKELKSKLPFEEEQSLVEAWQAYQETFDGKLEVIEDFKSHSAVLKNSVSYIPIAIREFLEVAAENDSDPKLINAAQTLLIESLIFSQDYGFEHVDSVQESVHILMANQDKVSADLLDKIQGVLLHAQAIIDFKSEVDGLVNTIFKTQTDLKIQQVLAAYLVAHNRKHEQVDRYRAFLVILASLLALMIISLLFRLTRTTNRLKKSLDEVNFQKFALDQHAIVSIADVKGNIVYANKKFCEISGYKLDELLGRDHRIVKSNEHDPAFFKEMWKTIAQGKVWTGTIKNKAKDGSIYWVNSTIVPFLDENNKPFRYVSIRTDITNRVEMEAALEQARDEAEQGNRSKSEFLANMSHEIRTPMNAVIGLSHLLLHTKLDETQHDYVSKVLSSGNLLLDIINDILDFSKIEAGKLDFENIEFNLDDVFEEVFTLININALKKGLKLSLDRKSDVRHHLIGDPLRLKQILINIASNAVKFTHKGEITFVLDEVKRDSDKIKLQFSITDTGVGLSEEQAEKLFSSFSQADTSTTRQYGGTGLGLSICKKLVELMKGEIKVESTIGEGSTFTFSAEFGLGEEKTQSAKEITFQVQGAKVIVVDDEQTSLDIFEDMLQGFGFEVTTSLSAAQAIGEISKAKEAGEPFEYAVVDWKMPKQDGISLCEEIKDDFHKGGKSRIILVTAFDADIARRLIKRDLYNELLLKPVMPSSLLNAIQSCQEEEIVKQAEHLECVDEGNGVSGAKVLVVEDNIINQKVAIGLLKSFGVSCDVANNGLEGVQAVKDNLYDAVLMDIQMPLMDGVEATTEIRKDSADLPIIAMTAHAMKEEQDKCKKAGMNDYVTKPVNPSNLLEALQRWVRQD</sequence>
<keyword evidence="8" id="KW-0067">ATP-binding</keyword>
<keyword evidence="11" id="KW-0131">Cell cycle</keyword>
<evidence type="ECO:0000259" key="14">
    <source>
        <dbReference type="PROSITE" id="PS50109"/>
    </source>
</evidence>
<dbReference type="InterPro" id="IPR013655">
    <property type="entry name" value="PAS_fold_3"/>
</dbReference>
<dbReference type="PROSITE" id="PS50113">
    <property type="entry name" value="PAC"/>
    <property type="match status" value="1"/>
</dbReference>
<keyword evidence="13" id="KW-1133">Transmembrane helix</keyword>
<dbReference type="EMBL" id="FLYE01000023">
    <property type="protein sequence ID" value="SCA56849.1"/>
    <property type="molecule type" value="Genomic_DNA"/>
</dbReference>
<dbReference type="SMART" id="SM00448">
    <property type="entry name" value="REC"/>
    <property type="match status" value="2"/>
</dbReference>
<dbReference type="PROSITE" id="PS50110">
    <property type="entry name" value="RESPONSE_REGULATORY"/>
    <property type="match status" value="2"/>
</dbReference>
<evidence type="ECO:0000313" key="18">
    <source>
        <dbReference type="EMBL" id="SCA56849.1"/>
    </source>
</evidence>
<evidence type="ECO:0000256" key="6">
    <source>
        <dbReference type="ARBA" id="ARBA00022741"/>
    </source>
</evidence>
<keyword evidence="13" id="KW-0812">Transmembrane</keyword>
<dbReference type="CDD" id="cd17546">
    <property type="entry name" value="REC_hyHK_CKI1_RcsC-like"/>
    <property type="match status" value="1"/>
</dbReference>
<comment type="catalytic activity">
    <reaction evidence="1">
        <text>ATP + protein L-histidine = ADP + protein N-phospho-L-histidine.</text>
        <dbReference type="EC" id="2.7.13.3"/>
    </reaction>
</comment>
<feature type="domain" description="PAS" evidence="16">
    <location>
        <begin position="303"/>
        <end position="333"/>
    </location>
</feature>
<organism evidence="18 19">
    <name type="scientific">Candidatus Terasakiella magnetica</name>
    <dbReference type="NCBI Taxonomy" id="1867952"/>
    <lineage>
        <taxon>Bacteria</taxon>
        <taxon>Pseudomonadati</taxon>
        <taxon>Pseudomonadota</taxon>
        <taxon>Alphaproteobacteria</taxon>
        <taxon>Rhodospirillales</taxon>
        <taxon>Terasakiellaceae</taxon>
        <taxon>Terasakiella</taxon>
    </lineage>
</organism>
<dbReference type="GO" id="GO:0016020">
    <property type="term" value="C:membrane"/>
    <property type="evidence" value="ECO:0007669"/>
    <property type="project" value="UniProtKB-SubCell"/>
</dbReference>
<feature type="transmembrane region" description="Helical" evidence="13">
    <location>
        <begin position="12"/>
        <end position="28"/>
    </location>
</feature>
<dbReference type="InterPro" id="IPR011006">
    <property type="entry name" value="CheY-like_superfamily"/>
</dbReference>
<dbReference type="PRINTS" id="PR00344">
    <property type="entry name" value="BCTRLSENSOR"/>
</dbReference>
<dbReference type="SUPFAM" id="SSF47384">
    <property type="entry name" value="Homodimeric domain of signal transducing histidine kinase"/>
    <property type="match status" value="1"/>
</dbReference>
<dbReference type="Gene3D" id="3.30.450.20">
    <property type="entry name" value="PAS domain"/>
    <property type="match status" value="1"/>
</dbReference>
<dbReference type="FunFam" id="3.30.565.10:FF:000010">
    <property type="entry name" value="Sensor histidine kinase RcsC"/>
    <property type="match status" value="1"/>
</dbReference>
<evidence type="ECO:0000259" key="15">
    <source>
        <dbReference type="PROSITE" id="PS50110"/>
    </source>
</evidence>
<feature type="modified residue" description="4-aspartylphosphate" evidence="12">
    <location>
        <position position="725"/>
    </location>
</feature>
<dbReference type="FunFam" id="1.10.287.130:FF:000038">
    <property type="entry name" value="Sensory transduction histidine kinase"/>
    <property type="match status" value="1"/>
</dbReference>
<keyword evidence="6" id="KW-0547">Nucleotide-binding</keyword>
<dbReference type="STRING" id="1867952.MTBPR1_30219"/>
<gene>
    <name evidence="18" type="ORF">MTBPR1_30219</name>
</gene>
<reference evidence="18 19" key="1">
    <citation type="submission" date="2016-07" db="EMBL/GenBank/DDBJ databases">
        <authorList>
            <person name="Lefevre C.T."/>
        </authorList>
    </citation>
    <scope>NUCLEOTIDE SEQUENCE [LARGE SCALE GENOMIC DNA]</scope>
    <source>
        <strain evidence="18">PR1</strain>
    </source>
</reference>
<evidence type="ECO:0000313" key="19">
    <source>
        <dbReference type="Proteomes" id="UP000231658"/>
    </source>
</evidence>
<keyword evidence="4 12" id="KW-0597">Phosphoprotein</keyword>
<dbReference type="InterPro" id="IPR036890">
    <property type="entry name" value="HATPase_C_sf"/>
</dbReference>
<dbReference type="SUPFAM" id="SSF52172">
    <property type="entry name" value="CheY-like"/>
    <property type="match status" value="2"/>
</dbReference>
<dbReference type="Pfam" id="PF00072">
    <property type="entry name" value="Response_reg"/>
    <property type="match status" value="2"/>
</dbReference>
<dbReference type="PROSITE" id="PS50109">
    <property type="entry name" value="HIS_KIN"/>
    <property type="match status" value="1"/>
</dbReference>
<keyword evidence="7 18" id="KW-0418">Kinase</keyword>
<feature type="domain" description="PAC" evidence="17">
    <location>
        <begin position="359"/>
        <end position="413"/>
    </location>
</feature>
<evidence type="ECO:0000259" key="17">
    <source>
        <dbReference type="PROSITE" id="PS50113"/>
    </source>
</evidence>
<dbReference type="SUPFAM" id="SSF55874">
    <property type="entry name" value="ATPase domain of HSP90 chaperone/DNA topoisomerase II/histidine kinase"/>
    <property type="match status" value="1"/>
</dbReference>
<dbReference type="InterPro" id="IPR036097">
    <property type="entry name" value="HisK_dim/P_sf"/>
</dbReference>
<evidence type="ECO:0000256" key="8">
    <source>
        <dbReference type="ARBA" id="ARBA00022840"/>
    </source>
</evidence>
<dbReference type="InterPro" id="IPR003661">
    <property type="entry name" value="HisK_dim/P_dom"/>
</dbReference>
<feature type="domain" description="Response regulatory" evidence="15">
    <location>
        <begin position="671"/>
        <end position="793"/>
    </location>
</feature>
<keyword evidence="19" id="KW-1185">Reference proteome</keyword>
<keyword evidence="9" id="KW-0902">Two-component regulatory system</keyword>
<dbReference type="InterPro" id="IPR000014">
    <property type="entry name" value="PAS"/>
</dbReference>
<dbReference type="GO" id="GO:0000155">
    <property type="term" value="F:phosphorelay sensor kinase activity"/>
    <property type="evidence" value="ECO:0007669"/>
    <property type="project" value="InterPro"/>
</dbReference>
<dbReference type="PANTHER" id="PTHR45339:SF1">
    <property type="entry name" value="HYBRID SIGNAL TRANSDUCTION HISTIDINE KINASE J"/>
    <property type="match status" value="1"/>
</dbReference>
<dbReference type="PROSITE" id="PS50112">
    <property type="entry name" value="PAS"/>
    <property type="match status" value="1"/>
</dbReference>
<protein>
    <recommendedName>
        <fullName evidence="3">histidine kinase</fullName>
        <ecNumber evidence="3">2.7.13.3</ecNumber>
    </recommendedName>
</protein>
<dbReference type="CDD" id="cd16922">
    <property type="entry name" value="HATPase_EvgS-ArcB-TorS-like"/>
    <property type="match status" value="1"/>
</dbReference>
<evidence type="ECO:0000256" key="3">
    <source>
        <dbReference type="ARBA" id="ARBA00012438"/>
    </source>
</evidence>
<dbReference type="Gene3D" id="3.30.565.10">
    <property type="entry name" value="Histidine kinase-like ATPase, C-terminal domain"/>
    <property type="match status" value="1"/>
</dbReference>
<keyword evidence="10 13" id="KW-0472">Membrane</keyword>
<dbReference type="InterPro" id="IPR001789">
    <property type="entry name" value="Sig_transdc_resp-reg_receiver"/>
</dbReference>
<dbReference type="NCBIfam" id="TIGR00229">
    <property type="entry name" value="sensory_box"/>
    <property type="match status" value="1"/>
</dbReference>
<keyword evidence="5" id="KW-0808">Transferase</keyword>
<dbReference type="Proteomes" id="UP000231658">
    <property type="component" value="Unassembled WGS sequence"/>
</dbReference>
<evidence type="ECO:0000256" key="10">
    <source>
        <dbReference type="ARBA" id="ARBA00023136"/>
    </source>
</evidence>
<proteinExistence type="predicted"/>
<dbReference type="InterPro" id="IPR004358">
    <property type="entry name" value="Sig_transdc_His_kin-like_C"/>
</dbReference>
<comment type="subcellular location">
    <subcellularLocation>
        <location evidence="2">Membrane</location>
    </subcellularLocation>
</comment>
<dbReference type="InterPro" id="IPR035965">
    <property type="entry name" value="PAS-like_dom_sf"/>
</dbReference>
<evidence type="ECO:0000256" key="9">
    <source>
        <dbReference type="ARBA" id="ARBA00023012"/>
    </source>
</evidence>
<dbReference type="InterPro" id="IPR005467">
    <property type="entry name" value="His_kinase_dom"/>
</dbReference>
<dbReference type="EC" id="2.7.13.3" evidence="3"/>
<dbReference type="OrthoDB" id="9810730at2"/>
<feature type="domain" description="Response regulatory" evidence="15">
    <location>
        <begin position="817"/>
        <end position="931"/>
    </location>
</feature>
<evidence type="ECO:0000256" key="7">
    <source>
        <dbReference type="ARBA" id="ARBA00022777"/>
    </source>
</evidence>
<dbReference type="SMART" id="SM00387">
    <property type="entry name" value="HATPase_c"/>
    <property type="match status" value="1"/>
</dbReference>
<evidence type="ECO:0000256" key="11">
    <source>
        <dbReference type="ARBA" id="ARBA00023306"/>
    </source>
</evidence>
<dbReference type="SUPFAM" id="SSF55785">
    <property type="entry name" value="PYP-like sensor domain (PAS domain)"/>
    <property type="match status" value="1"/>
</dbReference>
<feature type="transmembrane region" description="Helical" evidence="13">
    <location>
        <begin position="256"/>
        <end position="276"/>
    </location>
</feature>
<name>A0A1C3RHU5_9PROT</name>
<evidence type="ECO:0000259" key="16">
    <source>
        <dbReference type="PROSITE" id="PS50112"/>
    </source>
</evidence>
<evidence type="ECO:0000256" key="12">
    <source>
        <dbReference type="PROSITE-ProRule" id="PRU00169"/>
    </source>
</evidence>
<evidence type="ECO:0000256" key="4">
    <source>
        <dbReference type="ARBA" id="ARBA00022553"/>
    </source>
</evidence>
<dbReference type="Pfam" id="PF00512">
    <property type="entry name" value="HisKA"/>
    <property type="match status" value="1"/>
</dbReference>
<dbReference type="InterPro" id="IPR000700">
    <property type="entry name" value="PAS-assoc_C"/>
</dbReference>
<feature type="modified residue" description="4-aspartylphosphate" evidence="12">
    <location>
        <position position="866"/>
    </location>
</feature>
<dbReference type="PANTHER" id="PTHR45339">
    <property type="entry name" value="HYBRID SIGNAL TRANSDUCTION HISTIDINE KINASE J"/>
    <property type="match status" value="1"/>
</dbReference>